<dbReference type="FunFam" id="1.10.10.60:FF:000007">
    <property type="entry name" value="Two-component response regulator"/>
    <property type="match status" value="1"/>
</dbReference>
<evidence type="ECO:0000256" key="5">
    <source>
        <dbReference type="ARBA" id="ARBA00023242"/>
    </source>
</evidence>
<dbReference type="GO" id="GO:0003700">
    <property type="term" value="F:DNA-binding transcription factor activity"/>
    <property type="evidence" value="ECO:0007669"/>
    <property type="project" value="InterPro"/>
</dbReference>
<dbReference type="PROSITE" id="PS51294">
    <property type="entry name" value="HTH_MYB"/>
    <property type="match status" value="1"/>
</dbReference>
<sequence>MMMMMEVSEKRRVRQYNRSEAPRIRWSNELHNRFVRAVDSLGGQTKATPKRILLLMGVNGLNISHVKSHLQMYRSMSNSHSDLSNFQFSKGHCLQNISDQCNHNFLEDSWKKSTSNSKIYSSASNGMLMDEAISMKGDRDQGSKQKKIIHQMMPAHEELSWREMDCKLTLSSFDYQKRCEEGRDGSSSIEFDAFDEIPTSQIDYNIASKSKLEDNEINLELTISSKS</sequence>
<accession>A0A8T3ATI1</accession>
<proteinExistence type="predicted"/>
<dbReference type="SUPFAM" id="SSF46689">
    <property type="entry name" value="Homeodomain-like"/>
    <property type="match status" value="1"/>
</dbReference>
<evidence type="ECO:0000313" key="7">
    <source>
        <dbReference type="EMBL" id="KAI0498992.1"/>
    </source>
</evidence>
<keyword evidence="3" id="KW-0238">DNA-binding</keyword>
<comment type="caution">
    <text evidence="7">The sequence shown here is derived from an EMBL/GenBank/DDBJ whole genome shotgun (WGS) entry which is preliminary data.</text>
</comment>
<comment type="subcellular location">
    <subcellularLocation>
        <location evidence="1">Nucleus</location>
    </subcellularLocation>
</comment>
<dbReference type="NCBIfam" id="TIGR01557">
    <property type="entry name" value="myb_SHAQKYF"/>
    <property type="match status" value="1"/>
</dbReference>
<dbReference type="Gene3D" id="1.10.10.60">
    <property type="entry name" value="Homeodomain-like"/>
    <property type="match status" value="1"/>
</dbReference>
<evidence type="ECO:0000256" key="2">
    <source>
        <dbReference type="ARBA" id="ARBA00023015"/>
    </source>
</evidence>
<evidence type="ECO:0000256" key="3">
    <source>
        <dbReference type="ARBA" id="ARBA00023125"/>
    </source>
</evidence>
<name>A0A8T3ATI1_DENNO</name>
<reference evidence="7" key="1">
    <citation type="journal article" date="2022" name="Front. Genet.">
        <title>Chromosome-Scale Assembly of the Dendrobium nobile Genome Provides Insights Into the Molecular Mechanism of the Biosynthesis of the Medicinal Active Ingredient of Dendrobium.</title>
        <authorList>
            <person name="Xu Q."/>
            <person name="Niu S.-C."/>
            <person name="Li K.-L."/>
            <person name="Zheng P.-J."/>
            <person name="Zhang X.-J."/>
            <person name="Jia Y."/>
            <person name="Liu Y."/>
            <person name="Niu Y.-X."/>
            <person name="Yu L.-H."/>
            <person name="Chen D.-F."/>
            <person name="Zhang G.-Q."/>
        </authorList>
    </citation>
    <scope>NUCLEOTIDE SEQUENCE</scope>
    <source>
        <tissue evidence="7">Leaf</tissue>
    </source>
</reference>
<dbReference type="InterPro" id="IPR001005">
    <property type="entry name" value="SANT/Myb"/>
</dbReference>
<dbReference type="InterPro" id="IPR009057">
    <property type="entry name" value="Homeodomain-like_sf"/>
</dbReference>
<dbReference type="Proteomes" id="UP000829196">
    <property type="component" value="Unassembled WGS sequence"/>
</dbReference>
<evidence type="ECO:0000256" key="4">
    <source>
        <dbReference type="ARBA" id="ARBA00023163"/>
    </source>
</evidence>
<evidence type="ECO:0000259" key="6">
    <source>
        <dbReference type="PROSITE" id="PS51294"/>
    </source>
</evidence>
<keyword evidence="5" id="KW-0539">Nucleus</keyword>
<evidence type="ECO:0000313" key="8">
    <source>
        <dbReference type="Proteomes" id="UP000829196"/>
    </source>
</evidence>
<dbReference type="InterPro" id="IPR017930">
    <property type="entry name" value="Myb_dom"/>
</dbReference>
<dbReference type="OrthoDB" id="551907at2759"/>
<dbReference type="GO" id="GO:0003677">
    <property type="term" value="F:DNA binding"/>
    <property type="evidence" value="ECO:0007669"/>
    <property type="project" value="UniProtKB-KW"/>
</dbReference>
<dbReference type="PANTHER" id="PTHR31314:SF113">
    <property type="entry name" value="MYB FAMILY TRANSCRIPTION FACTOR MPH1"/>
    <property type="match status" value="1"/>
</dbReference>
<dbReference type="EMBL" id="JAGYWB010000014">
    <property type="protein sequence ID" value="KAI0498992.1"/>
    <property type="molecule type" value="Genomic_DNA"/>
</dbReference>
<evidence type="ECO:0000256" key="1">
    <source>
        <dbReference type="ARBA" id="ARBA00004123"/>
    </source>
</evidence>
<keyword evidence="2" id="KW-0805">Transcription regulation</keyword>
<keyword evidence="4" id="KW-0804">Transcription</keyword>
<protein>
    <recommendedName>
        <fullName evidence="6">HTH myb-type domain-containing protein</fullName>
    </recommendedName>
</protein>
<dbReference type="SMR" id="A0A8T3ATI1"/>
<dbReference type="GO" id="GO:0005634">
    <property type="term" value="C:nucleus"/>
    <property type="evidence" value="ECO:0007669"/>
    <property type="project" value="UniProtKB-SubCell"/>
</dbReference>
<dbReference type="PANTHER" id="PTHR31314">
    <property type="entry name" value="MYB FAMILY TRANSCRIPTION FACTOR PHL7-LIKE"/>
    <property type="match status" value="1"/>
</dbReference>
<dbReference type="AlphaFoldDB" id="A0A8T3ATI1"/>
<keyword evidence="8" id="KW-1185">Reference proteome</keyword>
<dbReference type="InterPro" id="IPR006447">
    <property type="entry name" value="Myb_dom_plants"/>
</dbReference>
<feature type="domain" description="HTH myb-type" evidence="6">
    <location>
        <begin position="18"/>
        <end position="78"/>
    </location>
</feature>
<organism evidence="7 8">
    <name type="scientific">Dendrobium nobile</name>
    <name type="common">Orchid</name>
    <dbReference type="NCBI Taxonomy" id="94219"/>
    <lineage>
        <taxon>Eukaryota</taxon>
        <taxon>Viridiplantae</taxon>
        <taxon>Streptophyta</taxon>
        <taxon>Embryophyta</taxon>
        <taxon>Tracheophyta</taxon>
        <taxon>Spermatophyta</taxon>
        <taxon>Magnoliopsida</taxon>
        <taxon>Liliopsida</taxon>
        <taxon>Asparagales</taxon>
        <taxon>Orchidaceae</taxon>
        <taxon>Epidendroideae</taxon>
        <taxon>Malaxideae</taxon>
        <taxon>Dendrobiinae</taxon>
        <taxon>Dendrobium</taxon>
    </lineage>
</organism>
<dbReference type="Pfam" id="PF00249">
    <property type="entry name" value="Myb_DNA-binding"/>
    <property type="match status" value="1"/>
</dbReference>
<dbReference type="InterPro" id="IPR046955">
    <property type="entry name" value="PHR1-like"/>
</dbReference>
<gene>
    <name evidence="7" type="ORF">KFK09_019892</name>
</gene>